<accession>A0A4U5LRE2</accession>
<evidence type="ECO:0000256" key="2">
    <source>
        <dbReference type="SAM" id="SignalP"/>
    </source>
</evidence>
<dbReference type="Proteomes" id="UP000298663">
    <property type="component" value="Unassembled WGS sequence"/>
</dbReference>
<keyword evidence="4" id="KW-1185">Reference proteome</keyword>
<dbReference type="AlphaFoldDB" id="A0A4U5LRE2"/>
<dbReference type="EMBL" id="AZBU02000013">
    <property type="protein sequence ID" value="TKR58556.1"/>
    <property type="molecule type" value="Genomic_DNA"/>
</dbReference>
<name>A0A4U5LRE2_STECR</name>
<feature type="signal peptide" evidence="2">
    <location>
        <begin position="1"/>
        <end position="19"/>
    </location>
</feature>
<evidence type="ECO:0000313" key="4">
    <source>
        <dbReference type="Proteomes" id="UP000298663"/>
    </source>
</evidence>
<protein>
    <submittedName>
        <fullName evidence="3">Uncharacterized protein</fullName>
    </submittedName>
</protein>
<evidence type="ECO:0000313" key="3">
    <source>
        <dbReference type="EMBL" id="TKR58556.1"/>
    </source>
</evidence>
<reference evidence="3 4" key="2">
    <citation type="journal article" date="2019" name="G3 (Bethesda)">
        <title>Hybrid Assembly of the Genome of the Entomopathogenic Nematode Steinernema carpocapsae Identifies the X-Chromosome.</title>
        <authorList>
            <person name="Serra L."/>
            <person name="Macchietto M."/>
            <person name="Macias-Munoz A."/>
            <person name="McGill C.J."/>
            <person name="Rodriguez I.M."/>
            <person name="Rodriguez B."/>
            <person name="Murad R."/>
            <person name="Mortazavi A."/>
        </authorList>
    </citation>
    <scope>NUCLEOTIDE SEQUENCE [LARGE SCALE GENOMIC DNA]</scope>
    <source>
        <strain evidence="3 4">ALL</strain>
    </source>
</reference>
<keyword evidence="2" id="KW-0732">Signal</keyword>
<gene>
    <name evidence="3" type="ORF">L596_029985</name>
</gene>
<comment type="caution">
    <text evidence="3">The sequence shown here is derived from an EMBL/GenBank/DDBJ whole genome shotgun (WGS) entry which is preliminary data.</text>
</comment>
<sequence>MPYNHTLFMVIDAALLVQADNNNITYLHTITTATATTNNQANLTTIRSNADSTKSHELPSSSEDAGAGGREMTPSEWSPERLLHMLRESSAASNAEAHDFVQGSSVLDRICGCASSEPVEGDVVRQSELGDQDAPLPPCRVVRHGVRWLQEVRKDVARARRLLEPVLENANWTSVFVAALDRDLPWRTLLIRLVLGN</sequence>
<feature type="compositionally biased region" description="Polar residues" evidence="1">
    <location>
        <begin position="48"/>
        <end position="63"/>
    </location>
</feature>
<feature type="region of interest" description="Disordered" evidence="1">
    <location>
        <begin position="48"/>
        <end position="76"/>
    </location>
</feature>
<reference evidence="3 4" key="1">
    <citation type="journal article" date="2015" name="Genome Biol.">
        <title>Comparative genomics of Steinernema reveals deeply conserved gene regulatory networks.</title>
        <authorList>
            <person name="Dillman A.R."/>
            <person name="Macchietto M."/>
            <person name="Porter C.F."/>
            <person name="Rogers A."/>
            <person name="Williams B."/>
            <person name="Antoshechkin I."/>
            <person name="Lee M.M."/>
            <person name="Goodwin Z."/>
            <person name="Lu X."/>
            <person name="Lewis E.E."/>
            <person name="Goodrich-Blair H."/>
            <person name="Stock S.P."/>
            <person name="Adams B.J."/>
            <person name="Sternberg P.W."/>
            <person name="Mortazavi A."/>
        </authorList>
    </citation>
    <scope>NUCLEOTIDE SEQUENCE [LARGE SCALE GENOMIC DNA]</scope>
    <source>
        <strain evidence="3 4">ALL</strain>
    </source>
</reference>
<evidence type="ECO:0000256" key="1">
    <source>
        <dbReference type="SAM" id="MobiDB-lite"/>
    </source>
</evidence>
<feature type="chain" id="PRO_5020841065" evidence="2">
    <location>
        <begin position="20"/>
        <end position="197"/>
    </location>
</feature>
<proteinExistence type="predicted"/>
<organism evidence="3 4">
    <name type="scientific">Steinernema carpocapsae</name>
    <name type="common">Entomopathogenic nematode</name>
    <dbReference type="NCBI Taxonomy" id="34508"/>
    <lineage>
        <taxon>Eukaryota</taxon>
        <taxon>Metazoa</taxon>
        <taxon>Ecdysozoa</taxon>
        <taxon>Nematoda</taxon>
        <taxon>Chromadorea</taxon>
        <taxon>Rhabditida</taxon>
        <taxon>Tylenchina</taxon>
        <taxon>Panagrolaimomorpha</taxon>
        <taxon>Strongyloidoidea</taxon>
        <taxon>Steinernematidae</taxon>
        <taxon>Steinernema</taxon>
    </lineage>
</organism>